<feature type="binding site" evidence="3">
    <location>
        <position position="227"/>
    </location>
    <ligand>
        <name>Zn(2+)</name>
        <dbReference type="ChEBI" id="CHEBI:29105"/>
    </ligand>
</feature>
<dbReference type="Gene3D" id="3.20.20.330">
    <property type="entry name" value="Homocysteine-binding-like domain"/>
    <property type="match status" value="1"/>
</dbReference>
<evidence type="ECO:0000256" key="2">
    <source>
        <dbReference type="ARBA" id="ARBA00022679"/>
    </source>
</evidence>
<dbReference type="GO" id="GO:0032259">
    <property type="term" value="P:methylation"/>
    <property type="evidence" value="ECO:0007669"/>
    <property type="project" value="UniProtKB-KW"/>
</dbReference>
<accession>A0A0H1R7J4</accession>
<gene>
    <name evidence="5" type="ORF">AA309_22015</name>
</gene>
<organism evidence="5 6">
    <name type="scientific">Microvirga vignae</name>
    <dbReference type="NCBI Taxonomy" id="1225564"/>
    <lineage>
        <taxon>Bacteria</taxon>
        <taxon>Pseudomonadati</taxon>
        <taxon>Pseudomonadota</taxon>
        <taxon>Alphaproteobacteria</taxon>
        <taxon>Hyphomicrobiales</taxon>
        <taxon>Methylobacteriaceae</taxon>
        <taxon>Microvirga</taxon>
    </lineage>
</organism>
<comment type="cofactor">
    <cofactor evidence="3">
        <name>Zn(2+)</name>
        <dbReference type="ChEBI" id="CHEBI:29105"/>
    </cofactor>
</comment>
<reference evidence="5 6" key="1">
    <citation type="submission" date="2015-05" db="EMBL/GenBank/DDBJ databases">
        <title>Draft genome sequence of Microvirga vignae strain BR3299, a novel nitrogen fixing bacteria isolated from Brazil semi-aired region.</title>
        <authorList>
            <person name="Zilli J.E."/>
            <person name="Passos S.R."/>
            <person name="Leite J."/>
            <person name="Baldani J.I."/>
            <person name="Xavier G.R."/>
            <person name="Rumjaneck N.G."/>
            <person name="Simoes-Araujo J.L."/>
        </authorList>
    </citation>
    <scope>NUCLEOTIDE SEQUENCE [LARGE SCALE GENOMIC DNA]</scope>
    <source>
        <strain evidence="5 6">BR3299</strain>
    </source>
</reference>
<evidence type="ECO:0000313" key="5">
    <source>
        <dbReference type="EMBL" id="KLK91128.1"/>
    </source>
</evidence>
<dbReference type="Pfam" id="PF02574">
    <property type="entry name" value="S-methyl_trans"/>
    <property type="match status" value="1"/>
</dbReference>
<dbReference type="PANTHER" id="PTHR11103">
    <property type="entry name" value="SLR1189 PROTEIN"/>
    <property type="match status" value="1"/>
</dbReference>
<comment type="caution">
    <text evidence="5">The sequence shown here is derived from an EMBL/GenBank/DDBJ whole genome shotgun (WGS) entry which is preliminary data.</text>
</comment>
<dbReference type="EMBL" id="LCYG01000060">
    <property type="protein sequence ID" value="KLK91128.1"/>
    <property type="molecule type" value="Genomic_DNA"/>
</dbReference>
<protein>
    <submittedName>
        <fullName evidence="5">Homocysteine methyltransferase</fullName>
    </submittedName>
</protein>
<feature type="binding site" evidence="3">
    <location>
        <position position="296"/>
    </location>
    <ligand>
        <name>Zn(2+)</name>
        <dbReference type="ChEBI" id="CHEBI:29105"/>
    </ligand>
</feature>
<keyword evidence="6" id="KW-1185">Reference proteome</keyword>
<keyword evidence="3" id="KW-0479">Metal-binding</keyword>
<keyword evidence="1 3" id="KW-0489">Methyltransferase</keyword>
<evidence type="ECO:0000259" key="4">
    <source>
        <dbReference type="PROSITE" id="PS50970"/>
    </source>
</evidence>
<feature type="domain" description="Hcy-binding" evidence="4">
    <location>
        <begin position="4"/>
        <end position="311"/>
    </location>
</feature>
<dbReference type="GO" id="GO:0008168">
    <property type="term" value="F:methyltransferase activity"/>
    <property type="evidence" value="ECO:0007669"/>
    <property type="project" value="UniProtKB-UniRule"/>
</dbReference>
<dbReference type="PATRIC" id="fig|1225564.3.peg.5773"/>
<name>A0A0H1R7J4_9HYPH</name>
<dbReference type="PROSITE" id="PS50970">
    <property type="entry name" value="HCY"/>
    <property type="match status" value="1"/>
</dbReference>
<dbReference type="Proteomes" id="UP000035489">
    <property type="component" value="Unassembled WGS sequence"/>
</dbReference>
<dbReference type="RefSeq" id="WP_047191168.1">
    <property type="nucleotide sequence ID" value="NZ_LCYG01000060.1"/>
</dbReference>
<sequence>MALYRSNLPQLSGGDFLTDGGLETTLVFHHGIDLPCFAAFPLIMNEDGRETLRAYFKPYLETAQERNIGFILDTVTWRTNADWGEKLGYSAEALADVQRRSVAFACELREAYATDRTPVVINGVLGPRGDGYKAENRMSPREAERYHAPQIEVFHDTQADMASAITLAYPEEAIGIVRTAQSRDLPVVISFTLETDGRLPSGDTLQEAIERVDAATGSGPIYYMINCAHPTHFESTVATGDTWLKRIKGIRANASALSHAELDAATELDAGDPLVLGRHYQSLRQRMTQLCVLGGCCGTDHRHIVAICEACNPRSGLA</sequence>
<dbReference type="InterPro" id="IPR036589">
    <property type="entry name" value="HCY_dom_sf"/>
</dbReference>
<dbReference type="SUPFAM" id="SSF82282">
    <property type="entry name" value="Homocysteine S-methyltransferase"/>
    <property type="match status" value="1"/>
</dbReference>
<evidence type="ECO:0000256" key="1">
    <source>
        <dbReference type="ARBA" id="ARBA00022603"/>
    </source>
</evidence>
<feature type="binding site" evidence="3">
    <location>
        <position position="297"/>
    </location>
    <ligand>
        <name>Zn(2+)</name>
        <dbReference type="ChEBI" id="CHEBI:29105"/>
    </ligand>
</feature>
<proteinExistence type="predicted"/>
<dbReference type="InterPro" id="IPR003726">
    <property type="entry name" value="HCY_dom"/>
</dbReference>
<dbReference type="PANTHER" id="PTHR11103:SF18">
    <property type="entry name" value="SLR1189 PROTEIN"/>
    <property type="match status" value="1"/>
</dbReference>
<dbReference type="GO" id="GO:0046872">
    <property type="term" value="F:metal ion binding"/>
    <property type="evidence" value="ECO:0007669"/>
    <property type="project" value="UniProtKB-KW"/>
</dbReference>
<keyword evidence="3" id="KW-0862">Zinc</keyword>
<dbReference type="STRING" id="1225564.AA309_22015"/>
<evidence type="ECO:0000313" key="6">
    <source>
        <dbReference type="Proteomes" id="UP000035489"/>
    </source>
</evidence>
<evidence type="ECO:0000256" key="3">
    <source>
        <dbReference type="PROSITE-ProRule" id="PRU00333"/>
    </source>
</evidence>
<dbReference type="AlphaFoldDB" id="A0A0H1R7J4"/>
<dbReference type="OrthoDB" id="9803687at2"/>
<keyword evidence="2 3" id="KW-0808">Transferase</keyword>